<accession>A0A9P3GCL6</accession>
<name>A0A9P3GCL6_9APHY</name>
<gene>
    <name evidence="1" type="ORF">PsYK624_083000</name>
</gene>
<comment type="caution">
    <text evidence="1">The sequence shown here is derived from an EMBL/GenBank/DDBJ whole genome shotgun (WGS) entry which is preliminary data.</text>
</comment>
<sequence>MAATRKQSETYRIVPLYIVAGDTVFEIDERIFILNSSALKTRLKDPPVSSAPRYQFPEGSKELPLVFDDVSAEDMALVLDALSPSYYLEDDQLEKVPDDSGESGPPIQEWLAVAEFAHQWGFQVLHTRYLRLLQGNLSDPVQKVALYHKYSTGLNKQFGLAIEQLVKRKEDPNAEELGKIGLDNVVKLCTLRGLYSCSPELKDEEKLTQKIKEVWEIVDWY</sequence>
<protein>
    <recommendedName>
        <fullName evidence="3">BTB domain-containing protein</fullName>
    </recommendedName>
</protein>
<proteinExistence type="predicted"/>
<reference evidence="1 2" key="1">
    <citation type="submission" date="2021-08" db="EMBL/GenBank/DDBJ databases">
        <title>Draft Genome Sequence of Phanerochaete sordida strain YK-624.</title>
        <authorList>
            <person name="Mori T."/>
            <person name="Dohra H."/>
            <person name="Suzuki T."/>
            <person name="Kawagishi H."/>
            <person name="Hirai H."/>
        </authorList>
    </citation>
    <scope>NUCLEOTIDE SEQUENCE [LARGE SCALE GENOMIC DNA]</scope>
    <source>
        <strain evidence="1 2">YK-624</strain>
    </source>
</reference>
<evidence type="ECO:0000313" key="1">
    <source>
        <dbReference type="EMBL" id="GJE92147.1"/>
    </source>
</evidence>
<evidence type="ECO:0000313" key="2">
    <source>
        <dbReference type="Proteomes" id="UP000703269"/>
    </source>
</evidence>
<dbReference type="AlphaFoldDB" id="A0A9P3GCL6"/>
<evidence type="ECO:0008006" key="3">
    <source>
        <dbReference type="Google" id="ProtNLM"/>
    </source>
</evidence>
<dbReference type="EMBL" id="BPQB01000025">
    <property type="protein sequence ID" value="GJE92147.1"/>
    <property type="molecule type" value="Genomic_DNA"/>
</dbReference>
<organism evidence="1 2">
    <name type="scientific">Phanerochaete sordida</name>
    <dbReference type="NCBI Taxonomy" id="48140"/>
    <lineage>
        <taxon>Eukaryota</taxon>
        <taxon>Fungi</taxon>
        <taxon>Dikarya</taxon>
        <taxon>Basidiomycota</taxon>
        <taxon>Agaricomycotina</taxon>
        <taxon>Agaricomycetes</taxon>
        <taxon>Polyporales</taxon>
        <taxon>Phanerochaetaceae</taxon>
        <taxon>Phanerochaete</taxon>
    </lineage>
</organism>
<dbReference type="OrthoDB" id="3223751at2759"/>
<keyword evidence="2" id="KW-1185">Reference proteome</keyword>
<dbReference type="Proteomes" id="UP000703269">
    <property type="component" value="Unassembled WGS sequence"/>
</dbReference>